<dbReference type="InterPro" id="IPR006073">
    <property type="entry name" value="GTP-bd"/>
</dbReference>
<dbReference type="PATRIC" id="fig|1048834.4.peg.3125"/>
<dbReference type="AlphaFoldDB" id="F8IED3"/>
<dbReference type="InterPro" id="IPR031167">
    <property type="entry name" value="G_OBG"/>
</dbReference>
<dbReference type="eggNOG" id="COG0012">
    <property type="taxonomic scope" value="Bacteria"/>
</dbReference>
<dbReference type="Pfam" id="PF06071">
    <property type="entry name" value="YchF-GTPase_C"/>
    <property type="match status" value="1"/>
</dbReference>
<dbReference type="Gene3D" id="3.10.20.30">
    <property type="match status" value="1"/>
</dbReference>
<gene>
    <name evidence="6" type="primary">ychF</name>
    <name evidence="9" type="ordered locus">TC41_3292</name>
</gene>
<dbReference type="STRING" id="1048834.TC41_3292"/>
<comment type="function">
    <text evidence="6">ATPase that binds to both the 70S ribosome and the 50S ribosomal subunit in a nucleotide-independent manner.</text>
</comment>
<evidence type="ECO:0000256" key="4">
    <source>
        <dbReference type="ARBA" id="ARBA00022840"/>
    </source>
</evidence>
<name>F8IED3_ALIAT</name>
<dbReference type="Pfam" id="PF01926">
    <property type="entry name" value="MMR_HSR1"/>
    <property type="match status" value="1"/>
</dbReference>
<dbReference type="SUPFAM" id="SSF81271">
    <property type="entry name" value="TGS-like"/>
    <property type="match status" value="1"/>
</dbReference>
<dbReference type="CDD" id="cd04867">
    <property type="entry name" value="TGS_YchF_OLA1"/>
    <property type="match status" value="1"/>
</dbReference>
<dbReference type="NCBIfam" id="TIGR00092">
    <property type="entry name" value="redox-regulated ATPase YchF"/>
    <property type="match status" value="1"/>
</dbReference>
<feature type="binding site" evidence="6">
    <location>
        <begin position="132"/>
        <end position="137"/>
    </location>
    <ligand>
        <name>ATP</name>
        <dbReference type="ChEBI" id="CHEBI:30616"/>
    </ligand>
</feature>
<dbReference type="Gene3D" id="1.10.150.300">
    <property type="entry name" value="TGS-like domain"/>
    <property type="match status" value="1"/>
</dbReference>
<dbReference type="HAMAP" id="MF_00944">
    <property type="entry name" value="YchF_OLA1_ATPase"/>
    <property type="match status" value="1"/>
</dbReference>
<keyword evidence="4 6" id="KW-0067">ATP-binding</keyword>
<organism evidence="9 10">
    <name type="scientific">Alicyclobacillus acidocaldarius (strain Tc-4-1)</name>
    <name type="common">Bacillus acidocaldarius</name>
    <dbReference type="NCBI Taxonomy" id="1048834"/>
    <lineage>
        <taxon>Bacteria</taxon>
        <taxon>Bacillati</taxon>
        <taxon>Bacillota</taxon>
        <taxon>Bacilli</taxon>
        <taxon>Bacillales</taxon>
        <taxon>Alicyclobacillaceae</taxon>
        <taxon>Alicyclobacillus</taxon>
    </lineage>
</organism>
<evidence type="ECO:0000256" key="3">
    <source>
        <dbReference type="ARBA" id="ARBA00022741"/>
    </source>
</evidence>
<dbReference type="InterPro" id="IPR027417">
    <property type="entry name" value="P-loop_NTPase"/>
</dbReference>
<dbReference type="FunFam" id="1.10.150.300:FF:000001">
    <property type="entry name" value="Ribosome-binding ATPase YchF"/>
    <property type="match status" value="1"/>
</dbReference>
<dbReference type="Gene3D" id="3.40.50.300">
    <property type="entry name" value="P-loop containing nucleotide triphosphate hydrolases"/>
    <property type="match status" value="1"/>
</dbReference>
<dbReference type="HOGENOM" id="CLU_018395_0_1_9"/>
<dbReference type="PANTHER" id="PTHR23305:SF18">
    <property type="entry name" value="OBG-TYPE G DOMAIN-CONTAINING PROTEIN"/>
    <property type="match status" value="1"/>
</dbReference>
<evidence type="ECO:0000313" key="10">
    <source>
        <dbReference type="Proteomes" id="UP000000292"/>
    </source>
</evidence>
<dbReference type="InterPro" id="IPR012675">
    <property type="entry name" value="Beta-grasp_dom_sf"/>
</dbReference>
<comment type="cofactor">
    <cofactor evidence="1">
        <name>Mg(2+)</name>
        <dbReference type="ChEBI" id="CHEBI:18420"/>
    </cofactor>
</comment>
<reference evidence="9 10" key="1">
    <citation type="journal article" date="2011" name="J. Bacteriol.">
        <title>Complete Genome Sequence of Alicyclobacillus acidocaldarius Strain Tc-4-1.</title>
        <authorList>
            <person name="Chen Y."/>
            <person name="He Y."/>
            <person name="Zhang B."/>
            <person name="Yang J."/>
            <person name="Li W."/>
            <person name="Dong Z."/>
            <person name="Hu S."/>
        </authorList>
    </citation>
    <scope>NUCLEOTIDE SEQUENCE [LARGE SCALE GENOMIC DNA]</scope>
    <source>
        <strain evidence="9 10">Tc-4-1</strain>
    </source>
</reference>
<comment type="similarity">
    <text evidence="6">Belongs to the TRAFAC class OBG-HflX-like GTPase superfamily. OBG GTPase family. YchF/OLA1 subfamily.</text>
</comment>
<dbReference type="CDD" id="cd01900">
    <property type="entry name" value="YchF"/>
    <property type="match status" value="1"/>
</dbReference>
<dbReference type="InterPro" id="IPR004095">
    <property type="entry name" value="TGS"/>
</dbReference>
<dbReference type="InterPro" id="IPR004396">
    <property type="entry name" value="ATPase_YchF/OLA1"/>
</dbReference>
<reference evidence="10" key="2">
    <citation type="submission" date="2011-06" db="EMBL/GenBank/DDBJ databases">
        <title>The complete genome sequence of Alicyclobacillus acidocaldarius sp. Tc-4-1.</title>
        <authorList>
            <person name="Chen Y."/>
            <person name="He Y."/>
            <person name="Dong Z."/>
            <person name="Hu S."/>
        </authorList>
    </citation>
    <scope>NUCLEOTIDE SEQUENCE [LARGE SCALE GENOMIC DNA]</scope>
    <source>
        <strain evidence="10">Tc-4-1</strain>
    </source>
</reference>
<dbReference type="KEGG" id="aad:TC41_3292"/>
<keyword evidence="2" id="KW-0479">Metal-binding</keyword>
<feature type="domain" description="OBG-type G" evidence="7">
    <location>
        <begin position="123"/>
        <end position="379"/>
    </location>
</feature>
<dbReference type="GO" id="GO:0043023">
    <property type="term" value="F:ribosomal large subunit binding"/>
    <property type="evidence" value="ECO:0007669"/>
    <property type="project" value="UniProtKB-UniRule"/>
</dbReference>
<dbReference type="GO" id="GO:0005525">
    <property type="term" value="F:GTP binding"/>
    <property type="evidence" value="ECO:0007669"/>
    <property type="project" value="InterPro"/>
</dbReference>
<evidence type="ECO:0000313" key="9">
    <source>
        <dbReference type="EMBL" id="AEJ45171.1"/>
    </source>
</evidence>
<keyword evidence="3 6" id="KW-0547">Nucleotide-binding</keyword>
<dbReference type="PANTHER" id="PTHR23305">
    <property type="entry name" value="OBG GTPASE FAMILY"/>
    <property type="match status" value="1"/>
</dbReference>
<dbReference type="PRINTS" id="PR00326">
    <property type="entry name" value="GTP1OBG"/>
</dbReference>
<dbReference type="InterPro" id="IPR041706">
    <property type="entry name" value="YchF_N"/>
</dbReference>
<dbReference type="GO" id="GO:0005524">
    <property type="term" value="F:ATP binding"/>
    <property type="evidence" value="ECO:0007669"/>
    <property type="project" value="UniProtKB-UniRule"/>
</dbReference>
<dbReference type="InterPro" id="IPR023192">
    <property type="entry name" value="TGS-like_dom_sf"/>
</dbReference>
<dbReference type="FunFam" id="3.10.20.30:FF:000001">
    <property type="entry name" value="Ribosome-binding ATPase YchF"/>
    <property type="match status" value="1"/>
</dbReference>
<evidence type="ECO:0000256" key="6">
    <source>
        <dbReference type="HAMAP-Rule" id="MF_00944"/>
    </source>
</evidence>
<dbReference type="Proteomes" id="UP000000292">
    <property type="component" value="Chromosome"/>
</dbReference>
<dbReference type="InterPro" id="IPR012676">
    <property type="entry name" value="TGS-like"/>
</dbReference>
<evidence type="ECO:0000256" key="2">
    <source>
        <dbReference type="ARBA" id="ARBA00022723"/>
    </source>
</evidence>
<dbReference type="PROSITE" id="PS51880">
    <property type="entry name" value="TGS"/>
    <property type="match status" value="1"/>
</dbReference>
<evidence type="ECO:0000259" key="8">
    <source>
        <dbReference type="PROSITE" id="PS51880"/>
    </source>
</evidence>
<dbReference type="InterPro" id="IPR013029">
    <property type="entry name" value="YchF_C"/>
</dbReference>
<protein>
    <recommendedName>
        <fullName evidence="6">Ribosome-binding ATPase YchF</fullName>
    </recommendedName>
</protein>
<accession>F8IED3</accession>
<feature type="domain" description="TGS" evidence="8">
    <location>
        <begin position="401"/>
        <end position="484"/>
    </location>
</feature>
<dbReference type="SUPFAM" id="SSF52540">
    <property type="entry name" value="P-loop containing nucleoside triphosphate hydrolases"/>
    <property type="match status" value="1"/>
</dbReference>
<keyword evidence="5" id="KW-0460">Magnesium</keyword>
<dbReference type="GO" id="GO:0016887">
    <property type="term" value="F:ATP hydrolysis activity"/>
    <property type="evidence" value="ECO:0007669"/>
    <property type="project" value="UniProtKB-UniRule"/>
</dbReference>
<dbReference type="GO" id="GO:0005737">
    <property type="term" value="C:cytoplasm"/>
    <property type="evidence" value="ECO:0007669"/>
    <property type="project" value="TreeGrafter"/>
</dbReference>
<evidence type="ECO:0000256" key="5">
    <source>
        <dbReference type="ARBA" id="ARBA00022842"/>
    </source>
</evidence>
<proteinExistence type="inferred from homology"/>
<evidence type="ECO:0000259" key="7">
    <source>
        <dbReference type="PROSITE" id="PS51710"/>
    </source>
</evidence>
<dbReference type="PROSITE" id="PS51710">
    <property type="entry name" value="G_OBG"/>
    <property type="match status" value="1"/>
</dbReference>
<sequence>MRGCVMDSDDEAHGTPDHEAMGYARAVGMEARFGSQASALGDNLRTRRRRKSRRSIAITSSDDEYSNGEKVYPDRCPGTFCIYILCAHAYNMDKNSPRQLCRASAESLYLILQTRRRGVNMSLQAGIVGLPNVGKSTLFNAITKAGAEAANYPFCTIDPNVGVVEVPDPRLQVLADIVHPKRIVPTAFEFVDIAGLVKGASQGEGLGNRFLAHIREVDAIVHVVRCFENSDITHVAGTVDPLRDIDIINVELILADLETVAKRLDRARKNMKSGDKRFKVEVEALERIQAALESERPARSVELNEEEAIILRDLHLLTAKPVLYVANVGEDDLLDPSANPYVQQVEERAKSEGSEVVVVCAQLESEVADLDGEDRDAFLRDLGLEEPGLHRLIRKAYQLLGLITFFTAGEPEVRAWTIRQGTKAPQAAGVIHSDFERGFIRAEVVAYDDLVAAGSFQAAREQGKMRLEGKDYVVQDGDVCYFRFNV</sequence>
<evidence type="ECO:0000256" key="1">
    <source>
        <dbReference type="ARBA" id="ARBA00001946"/>
    </source>
</evidence>
<dbReference type="EMBL" id="CP002902">
    <property type="protein sequence ID" value="AEJ45171.1"/>
    <property type="molecule type" value="Genomic_DNA"/>
</dbReference>
<dbReference type="GO" id="GO:0046872">
    <property type="term" value="F:metal ion binding"/>
    <property type="evidence" value="ECO:0007669"/>
    <property type="project" value="UniProtKB-KW"/>
</dbReference>